<name>A0A978UU23_ZIZJJ</name>
<accession>A0A978UU23</accession>
<dbReference type="EMBL" id="JAEACU010000009">
    <property type="protein sequence ID" value="KAH7518373.1"/>
    <property type="molecule type" value="Genomic_DNA"/>
</dbReference>
<dbReference type="EMBL" id="JAEACU010000009">
    <property type="protein sequence ID" value="KAH7518363.1"/>
    <property type="molecule type" value="Genomic_DNA"/>
</dbReference>
<evidence type="ECO:0000313" key="2">
    <source>
        <dbReference type="EMBL" id="KAH7518373.1"/>
    </source>
</evidence>
<protein>
    <submittedName>
        <fullName evidence="2">Uncharacterized protein</fullName>
    </submittedName>
</protein>
<dbReference type="Proteomes" id="UP000813462">
    <property type="component" value="Unassembled WGS sequence"/>
</dbReference>
<proteinExistence type="predicted"/>
<organism evidence="2 3">
    <name type="scientific">Ziziphus jujuba var. spinosa</name>
    <dbReference type="NCBI Taxonomy" id="714518"/>
    <lineage>
        <taxon>Eukaryota</taxon>
        <taxon>Viridiplantae</taxon>
        <taxon>Streptophyta</taxon>
        <taxon>Embryophyta</taxon>
        <taxon>Tracheophyta</taxon>
        <taxon>Spermatophyta</taxon>
        <taxon>Magnoliopsida</taxon>
        <taxon>eudicotyledons</taxon>
        <taxon>Gunneridae</taxon>
        <taxon>Pentapetalae</taxon>
        <taxon>rosids</taxon>
        <taxon>fabids</taxon>
        <taxon>Rosales</taxon>
        <taxon>Rhamnaceae</taxon>
        <taxon>Paliureae</taxon>
        <taxon>Ziziphus</taxon>
    </lineage>
</organism>
<dbReference type="Gene3D" id="3.80.10.10">
    <property type="entry name" value="Ribonuclease Inhibitor"/>
    <property type="match status" value="1"/>
</dbReference>
<dbReference type="InterPro" id="IPR032675">
    <property type="entry name" value="LRR_dom_sf"/>
</dbReference>
<sequence length="53" mass="5915">MGNCSFLNANNLTGGLPVTFSNLTKLRTLRISSNNFNGKIPDFFHKFKLLQAL</sequence>
<dbReference type="SUPFAM" id="SSF52058">
    <property type="entry name" value="L domain-like"/>
    <property type="match status" value="1"/>
</dbReference>
<evidence type="ECO:0000313" key="1">
    <source>
        <dbReference type="EMBL" id="KAH7518363.1"/>
    </source>
</evidence>
<reference evidence="2" key="1">
    <citation type="journal article" date="2021" name="Front. Plant Sci.">
        <title>Chromosome-Scale Genome Assembly for Chinese Sour Jujube and Insights Into Its Genome Evolution and Domestication Signature.</title>
        <authorList>
            <person name="Shen L.-Y."/>
            <person name="Luo H."/>
            <person name="Wang X.-L."/>
            <person name="Wang X.-M."/>
            <person name="Qiu X.-J."/>
            <person name="Liu H."/>
            <person name="Zhou S.-S."/>
            <person name="Jia K.-H."/>
            <person name="Nie S."/>
            <person name="Bao Y.-T."/>
            <person name="Zhang R.-G."/>
            <person name="Yun Q.-Z."/>
            <person name="Chai Y.-H."/>
            <person name="Lu J.-Y."/>
            <person name="Li Y."/>
            <person name="Zhao S.-W."/>
            <person name="Mao J.-F."/>
            <person name="Jia S.-G."/>
            <person name="Mao Y.-M."/>
        </authorList>
    </citation>
    <scope>NUCLEOTIDE SEQUENCE</scope>
    <source>
        <strain evidence="2">AT0</strain>
        <tissue evidence="2">Leaf</tissue>
    </source>
</reference>
<dbReference type="AlphaFoldDB" id="A0A978UU23"/>
<gene>
    <name evidence="1" type="ORF">FEM48_Zijuj09G0163800</name>
    <name evidence="2" type="ORF">FEM48_Zijuj09G0164900</name>
</gene>
<comment type="caution">
    <text evidence="2">The sequence shown here is derived from an EMBL/GenBank/DDBJ whole genome shotgun (WGS) entry which is preliminary data.</text>
</comment>
<evidence type="ECO:0000313" key="3">
    <source>
        <dbReference type="Proteomes" id="UP000813462"/>
    </source>
</evidence>
<dbReference type="InterPro" id="IPR001611">
    <property type="entry name" value="Leu-rich_rpt"/>
</dbReference>
<dbReference type="Pfam" id="PF00560">
    <property type="entry name" value="LRR_1"/>
    <property type="match status" value="1"/>
</dbReference>